<dbReference type="EMBL" id="NBTX02000004">
    <property type="protein sequence ID" value="PNL60252.1"/>
    <property type="molecule type" value="Genomic_DNA"/>
</dbReference>
<keyword evidence="2" id="KW-1185">Reference proteome</keyword>
<evidence type="ECO:0008006" key="3">
    <source>
        <dbReference type="Google" id="ProtNLM"/>
    </source>
</evidence>
<protein>
    <recommendedName>
        <fullName evidence="3">ABC transporter ATP-binding protein</fullName>
    </recommendedName>
</protein>
<sequence>MNHKPIQFKDLSLIYPHKTCFEFFRSEVYFGDCIPLIGRHGPGKSIFDHNVLEFIHIETRYPLHHGKLHCFKDAHLEVIHHD</sequence>
<proteinExistence type="predicted"/>
<dbReference type="SUPFAM" id="SSF52540">
    <property type="entry name" value="P-loop containing nucleoside triphosphate hydrolases"/>
    <property type="match status" value="1"/>
</dbReference>
<evidence type="ECO:0000313" key="1">
    <source>
        <dbReference type="EMBL" id="PNL60252.1"/>
    </source>
</evidence>
<reference evidence="1" key="1">
    <citation type="submission" date="2017-12" db="EMBL/GenBank/DDBJ databases">
        <title>FDA dAtabase for Regulatory Grade micrObial Sequences (FDA-ARGOS): Supporting development and validation of Infectious Disease Dx tests.</title>
        <authorList>
            <person name="Kerrigan L."/>
            <person name="Tallon L.J."/>
            <person name="Sadzewicz L."/>
            <person name="Sengamalay N."/>
            <person name="Ott S."/>
            <person name="Godinez A."/>
            <person name="Nagaraj S."/>
            <person name="Vavikolanu K."/>
            <person name="Vyas G."/>
            <person name="Nadendla S."/>
            <person name="Aluvathingal J."/>
            <person name="Sichtig H."/>
        </authorList>
    </citation>
    <scope>NUCLEOTIDE SEQUENCE [LARGE SCALE GENOMIC DNA]</scope>
    <source>
        <strain evidence="1">FDAARGOS_200</strain>
    </source>
</reference>
<accession>A0AAX0WPC6</accession>
<comment type="caution">
    <text evidence="1">The sequence shown here is derived from an EMBL/GenBank/DDBJ whole genome shotgun (WGS) entry which is preliminary data.</text>
</comment>
<dbReference type="Proteomes" id="UP000192511">
    <property type="component" value="Unassembled WGS sequence"/>
</dbReference>
<organism evidence="1 2">
    <name type="scientific">Legionella anisa</name>
    <dbReference type="NCBI Taxonomy" id="28082"/>
    <lineage>
        <taxon>Bacteria</taxon>
        <taxon>Pseudomonadati</taxon>
        <taxon>Pseudomonadota</taxon>
        <taxon>Gammaproteobacteria</taxon>
        <taxon>Legionellales</taxon>
        <taxon>Legionellaceae</taxon>
        <taxon>Legionella</taxon>
    </lineage>
</organism>
<dbReference type="GeneID" id="98067550"/>
<gene>
    <name evidence="1" type="ORF">A6J39_002960</name>
</gene>
<dbReference type="RefSeq" id="WP_019233996.1">
    <property type="nucleotide sequence ID" value="NZ_CAAAHR010000005.1"/>
</dbReference>
<evidence type="ECO:0000313" key="2">
    <source>
        <dbReference type="Proteomes" id="UP000192511"/>
    </source>
</evidence>
<dbReference type="AlphaFoldDB" id="A0AAX0WPC6"/>
<dbReference type="InterPro" id="IPR027417">
    <property type="entry name" value="P-loop_NTPase"/>
</dbReference>
<name>A0AAX0WPC6_9GAMM</name>